<comment type="caution">
    <text evidence="3">The sequence shown here is derived from an EMBL/GenBank/DDBJ whole genome shotgun (WGS) entry which is preliminary data.</text>
</comment>
<dbReference type="PANTHER" id="PTHR13011">
    <property type="entry name" value="TFIIF-ALPHA"/>
    <property type="match status" value="1"/>
</dbReference>
<reference evidence="3 4" key="1">
    <citation type="journal article" date="2019" name="Sci. Rep.">
        <title>A high-quality genome of Eragrostis curvula grass provides insights into Poaceae evolution and supports new strategies to enhance forage quality.</title>
        <authorList>
            <person name="Carballo J."/>
            <person name="Santos B.A.C.M."/>
            <person name="Zappacosta D."/>
            <person name="Garbus I."/>
            <person name="Selva J.P."/>
            <person name="Gallo C.A."/>
            <person name="Diaz A."/>
            <person name="Albertini E."/>
            <person name="Caccamo M."/>
            <person name="Echenique V."/>
        </authorList>
    </citation>
    <scope>NUCLEOTIDE SEQUENCE [LARGE SCALE GENOMIC DNA]</scope>
    <source>
        <strain evidence="4">cv. Victoria</strain>
        <tissue evidence="3">Leaf</tissue>
    </source>
</reference>
<evidence type="ECO:0000256" key="2">
    <source>
        <dbReference type="SAM" id="Phobius"/>
    </source>
</evidence>
<protein>
    <submittedName>
        <fullName evidence="3">Uncharacterized protein</fullName>
    </submittedName>
</protein>
<evidence type="ECO:0000313" key="4">
    <source>
        <dbReference type="Proteomes" id="UP000324897"/>
    </source>
</evidence>
<name>A0A5J9T6Z6_9POAL</name>
<dbReference type="OrthoDB" id="2001428at2759"/>
<dbReference type="InterPro" id="IPR008851">
    <property type="entry name" value="TFIIF-alpha"/>
</dbReference>
<sequence>MQEYTDRVDTAAEKTYSIDRFNSGLPSLSKNGNAGKNRWSFRKEGMQGRQLTCTMRILYQGQTEGLQSATATYYMLMMQGKDFHAILLVRGTVCFPLYFYVITLCKIYFLMKRQMELLSSDVKKLDNVNEGITGGVHPKKGDRNEDGDQSGKGEEGTEGGIQG</sequence>
<dbReference type="GO" id="GO:0005674">
    <property type="term" value="C:transcription factor TFIIF complex"/>
    <property type="evidence" value="ECO:0007669"/>
    <property type="project" value="TreeGrafter"/>
</dbReference>
<keyword evidence="2" id="KW-0472">Membrane</keyword>
<keyword evidence="2" id="KW-1133">Transmembrane helix</keyword>
<organism evidence="3 4">
    <name type="scientific">Eragrostis curvula</name>
    <name type="common">weeping love grass</name>
    <dbReference type="NCBI Taxonomy" id="38414"/>
    <lineage>
        <taxon>Eukaryota</taxon>
        <taxon>Viridiplantae</taxon>
        <taxon>Streptophyta</taxon>
        <taxon>Embryophyta</taxon>
        <taxon>Tracheophyta</taxon>
        <taxon>Spermatophyta</taxon>
        <taxon>Magnoliopsida</taxon>
        <taxon>Liliopsida</taxon>
        <taxon>Poales</taxon>
        <taxon>Poaceae</taxon>
        <taxon>PACMAD clade</taxon>
        <taxon>Chloridoideae</taxon>
        <taxon>Eragrostideae</taxon>
        <taxon>Eragrostidinae</taxon>
        <taxon>Eragrostis</taxon>
    </lineage>
</organism>
<dbReference type="GO" id="GO:0006367">
    <property type="term" value="P:transcription initiation at RNA polymerase II promoter"/>
    <property type="evidence" value="ECO:0007669"/>
    <property type="project" value="InterPro"/>
</dbReference>
<feature type="compositionally biased region" description="Basic and acidic residues" evidence="1">
    <location>
        <begin position="139"/>
        <end position="155"/>
    </location>
</feature>
<keyword evidence="2" id="KW-0812">Transmembrane</keyword>
<dbReference type="GO" id="GO:0016251">
    <property type="term" value="F:RNA polymerase II general transcription initiation factor activity"/>
    <property type="evidence" value="ECO:0007669"/>
    <property type="project" value="TreeGrafter"/>
</dbReference>
<dbReference type="Gramene" id="TVU07007">
    <property type="protein sequence ID" value="TVU07007"/>
    <property type="gene ID" value="EJB05_47046"/>
</dbReference>
<dbReference type="EMBL" id="RWGY01000045">
    <property type="protein sequence ID" value="TVU07007.1"/>
    <property type="molecule type" value="Genomic_DNA"/>
</dbReference>
<keyword evidence="4" id="KW-1185">Reference proteome</keyword>
<dbReference type="GO" id="GO:0032968">
    <property type="term" value="P:positive regulation of transcription elongation by RNA polymerase II"/>
    <property type="evidence" value="ECO:0007669"/>
    <property type="project" value="InterPro"/>
</dbReference>
<dbReference type="GO" id="GO:0001096">
    <property type="term" value="F:TFIIF-class transcription factor complex binding"/>
    <property type="evidence" value="ECO:0007669"/>
    <property type="project" value="TreeGrafter"/>
</dbReference>
<dbReference type="AlphaFoldDB" id="A0A5J9T6Z6"/>
<feature type="transmembrane region" description="Helical" evidence="2">
    <location>
        <begin position="83"/>
        <end position="109"/>
    </location>
</feature>
<proteinExistence type="predicted"/>
<feature type="region of interest" description="Disordered" evidence="1">
    <location>
        <begin position="132"/>
        <end position="163"/>
    </location>
</feature>
<dbReference type="PANTHER" id="PTHR13011:SF0">
    <property type="entry name" value="GENERAL TRANSCRIPTION FACTOR IIF SUBUNIT 1"/>
    <property type="match status" value="1"/>
</dbReference>
<evidence type="ECO:0000256" key="1">
    <source>
        <dbReference type="SAM" id="MobiDB-lite"/>
    </source>
</evidence>
<evidence type="ECO:0000313" key="3">
    <source>
        <dbReference type="EMBL" id="TVU07007.1"/>
    </source>
</evidence>
<feature type="non-terminal residue" evidence="3">
    <location>
        <position position="1"/>
    </location>
</feature>
<gene>
    <name evidence="3" type="ORF">EJB05_47046</name>
</gene>
<dbReference type="Proteomes" id="UP000324897">
    <property type="component" value="Unassembled WGS sequence"/>
</dbReference>
<accession>A0A5J9T6Z6</accession>
<dbReference type="GO" id="GO:0003677">
    <property type="term" value="F:DNA binding"/>
    <property type="evidence" value="ECO:0007669"/>
    <property type="project" value="InterPro"/>
</dbReference>